<evidence type="ECO:0000256" key="10">
    <source>
        <dbReference type="ARBA" id="ARBA00048138"/>
    </source>
</evidence>
<comment type="catalytic activity">
    <reaction evidence="10">
        <text>O-phospho-L-serine + H2O = L-serine + phosphate</text>
        <dbReference type="Rhea" id="RHEA:21208"/>
        <dbReference type="ChEBI" id="CHEBI:15377"/>
        <dbReference type="ChEBI" id="CHEBI:33384"/>
        <dbReference type="ChEBI" id="CHEBI:43474"/>
        <dbReference type="ChEBI" id="CHEBI:57524"/>
        <dbReference type="EC" id="3.1.3.3"/>
    </reaction>
</comment>
<dbReference type="InterPro" id="IPR023214">
    <property type="entry name" value="HAD_sf"/>
</dbReference>
<evidence type="ECO:0000313" key="12">
    <source>
        <dbReference type="EMBL" id="VYT64128.1"/>
    </source>
</evidence>
<dbReference type="Gene3D" id="3.40.50.1000">
    <property type="entry name" value="HAD superfamily/HAD-like"/>
    <property type="match status" value="1"/>
</dbReference>
<keyword evidence="8" id="KW-0460">Magnesium</keyword>
<dbReference type="NCBIfam" id="TIGR01488">
    <property type="entry name" value="HAD-SF-IB"/>
    <property type="match status" value="1"/>
</dbReference>
<dbReference type="GO" id="GO:0006564">
    <property type="term" value="P:L-serine biosynthetic process"/>
    <property type="evidence" value="ECO:0007669"/>
    <property type="project" value="UniProtKB-KW"/>
</dbReference>
<protein>
    <recommendedName>
        <fullName evidence="4">phosphoserine phosphatase</fullName>
        <ecNumber evidence="4">3.1.3.3</ecNumber>
    </recommendedName>
</protein>
<keyword evidence="7 12" id="KW-0378">Hydrolase</keyword>
<dbReference type="EC" id="3.1.3.3" evidence="4"/>
<comment type="pathway">
    <text evidence="2">Amino-acid biosynthesis; L-serine biosynthesis; L-serine from 3-phospho-D-glycerate: step 3/3.</text>
</comment>
<evidence type="ECO:0000256" key="7">
    <source>
        <dbReference type="ARBA" id="ARBA00022801"/>
    </source>
</evidence>
<evidence type="ECO:0000256" key="9">
    <source>
        <dbReference type="ARBA" id="ARBA00023299"/>
    </source>
</evidence>
<dbReference type="PANTHER" id="PTHR43344">
    <property type="entry name" value="PHOSPHOSERINE PHOSPHATASE"/>
    <property type="match status" value="1"/>
</dbReference>
<evidence type="ECO:0000256" key="3">
    <source>
        <dbReference type="ARBA" id="ARBA00009184"/>
    </source>
</evidence>
<evidence type="ECO:0000256" key="11">
    <source>
        <dbReference type="ARBA" id="ARBA00048523"/>
    </source>
</evidence>
<evidence type="ECO:0000256" key="2">
    <source>
        <dbReference type="ARBA" id="ARBA00005135"/>
    </source>
</evidence>
<comment type="similarity">
    <text evidence="3">Belongs to the HAD-like hydrolase superfamily. SerB family.</text>
</comment>
<sequence length="242" mass="28521">MKNIAAFFDIDGTIYREGLITEVFKKIIKYELVSENKWYNDVRPSYQKWDKRQGDYDTYLLKMVDIYVDAIKGIDKYHIDYIAKKVIEQKGDRVYTFSRERIKWHQDQGHIVIAISGSPYELVREMSKKYNMDDFKGTIYKLDENDKYSGEVIPMWDHESKLKSINEFKDKYNIDLSKSYAYGDTSGDISMFQSVGIPYAINPTKELLDKVMANKEIREKIKVIVERKDVTYSLNVNCIETV</sequence>
<gene>
    <name evidence="12" type="ORF">CTLFYP3_00321</name>
</gene>
<dbReference type="SUPFAM" id="SSF56784">
    <property type="entry name" value="HAD-like"/>
    <property type="match status" value="1"/>
</dbReference>
<proteinExistence type="inferred from homology"/>
<dbReference type="PANTHER" id="PTHR43344:SF2">
    <property type="entry name" value="PHOSPHOSERINE PHOSPHATASE"/>
    <property type="match status" value="1"/>
</dbReference>
<comment type="catalytic activity">
    <reaction evidence="11">
        <text>O-phospho-D-serine + H2O = D-serine + phosphate</text>
        <dbReference type="Rhea" id="RHEA:24873"/>
        <dbReference type="ChEBI" id="CHEBI:15377"/>
        <dbReference type="ChEBI" id="CHEBI:35247"/>
        <dbReference type="ChEBI" id="CHEBI:43474"/>
        <dbReference type="ChEBI" id="CHEBI:58680"/>
        <dbReference type="EC" id="3.1.3.3"/>
    </reaction>
</comment>
<dbReference type="NCBIfam" id="TIGR01490">
    <property type="entry name" value="HAD-SF-IB-hyp1"/>
    <property type="match status" value="1"/>
</dbReference>
<dbReference type="GO" id="GO:0036424">
    <property type="term" value="F:L-phosphoserine phosphatase activity"/>
    <property type="evidence" value="ECO:0007669"/>
    <property type="project" value="TreeGrafter"/>
</dbReference>
<dbReference type="CDD" id="cd02612">
    <property type="entry name" value="HAD_PGPPase"/>
    <property type="match status" value="1"/>
</dbReference>
<comment type="cofactor">
    <cofactor evidence="1">
        <name>Mg(2+)</name>
        <dbReference type="ChEBI" id="CHEBI:18420"/>
    </cofactor>
</comment>
<organism evidence="12">
    <name type="scientific">Clostridium tertium</name>
    <dbReference type="NCBI Taxonomy" id="1559"/>
    <lineage>
        <taxon>Bacteria</taxon>
        <taxon>Bacillati</taxon>
        <taxon>Bacillota</taxon>
        <taxon>Clostridia</taxon>
        <taxon>Eubacteriales</taxon>
        <taxon>Clostridiaceae</taxon>
        <taxon>Clostridium</taxon>
    </lineage>
</organism>
<evidence type="ECO:0000256" key="1">
    <source>
        <dbReference type="ARBA" id="ARBA00001946"/>
    </source>
</evidence>
<dbReference type="GO" id="GO:0005737">
    <property type="term" value="C:cytoplasm"/>
    <property type="evidence" value="ECO:0007669"/>
    <property type="project" value="TreeGrafter"/>
</dbReference>
<keyword evidence="9" id="KW-0718">Serine biosynthesis</keyword>
<evidence type="ECO:0000256" key="8">
    <source>
        <dbReference type="ARBA" id="ARBA00022842"/>
    </source>
</evidence>
<dbReference type="AlphaFoldDB" id="A0A6N2YEI9"/>
<dbReference type="InterPro" id="IPR006385">
    <property type="entry name" value="HAD_hydro_SerB1"/>
</dbReference>
<evidence type="ECO:0000256" key="4">
    <source>
        <dbReference type="ARBA" id="ARBA00012640"/>
    </source>
</evidence>
<keyword evidence="6" id="KW-0479">Metal-binding</keyword>
<dbReference type="GO" id="GO:0000287">
    <property type="term" value="F:magnesium ion binding"/>
    <property type="evidence" value="ECO:0007669"/>
    <property type="project" value="TreeGrafter"/>
</dbReference>
<evidence type="ECO:0000256" key="6">
    <source>
        <dbReference type="ARBA" id="ARBA00022723"/>
    </source>
</evidence>
<dbReference type="EMBL" id="CACRTO010000005">
    <property type="protein sequence ID" value="VYT64128.1"/>
    <property type="molecule type" value="Genomic_DNA"/>
</dbReference>
<dbReference type="InterPro" id="IPR050582">
    <property type="entry name" value="HAD-like_SerB"/>
</dbReference>
<dbReference type="InterPro" id="IPR036412">
    <property type="entry name" value="HAD-like_sf"/>
</dbReference>
<name>A0A6N2YEI9_9CLOT</name>
<dbReference type="Pfam" id="PF12710">
    <property type="entry name" value="HAD"/>
    <property type="match status" value="1"/>
</dbReference>
<accession>A0A6N2YEI9</accession>
<dbReference type="RefSeq" id="WP_156624330.1">
    <property type="nucleotide sequence ID" value="NZ_CACRTO010000005.1"/>
</dbReference>
<evidence type="ECO:0000256" key="5">
    <source>
        <dbReference type="ARBA" id="ARBA00022605"/>
    </source>
</evidence>
<keyword evidence="5" id="KW-0028">Amino-acid biosynthesis</keyword>
<reference evidence="12" key="1">
    <citation type="submission" date="2019-11" db="EMBL/GenBank/DDBJ databases">
        <authorList>
            <person name="Feng L."/>
        </authorList>
    </citation>
    <scope>NUCLEOTIDE SEQUENCE</scope>
    <source>
        <strain evidence="12">CTertiumLFYP3</strain>
    </source>
</reference>